<dbReference type="PANTHER" id="PTHR37810:SF5">
    <property type="entry name" value="IMMUNITY PROTEIN SDPI"/>
    <property type="match status" value="1"/>
</dbReference>
<feature type="transmembrane region" description="Helical" evidence="1">
    <location>
        <begin position="12"/>
        <end position="33"/>
    </location>
</feature>
<evidence type="ECO:0000313" key="3">
    <source>
        <dbReference type="EMBL" id="TWT23969.1"/>
    </source>
</evidence>
<proteinExistence type="predicted"/>
<dbReference type="Proteomes" id="UP000320791">
    <property type="component" value="Unassembled WGS sequence"/>
</dbReference>
<evidence type="ECO:0000313" key="4">
    <source>
        <dbReference type="Proteomes" id="UP000320791"/>
    </source>
</evidence>
<dbReference type="EMBL" id="VOHM01000021">
    <property type="protein sequence ID" value="TWT23969.1"/>
    <property type="molecule type" value="Genomic_DNA"/>
</dbReference>
<dbReference type="Pfam" id="PF07853">
    <property type="entry name" value="DUF1648"/>
    <property type="match status" value="1"/>
</dbReference>
<dbReference type="OrthoDB" id="9808690at2"/>
<protein>
    <submittedName>
        <fullName evidence="3">DUF1648 domain-containing protein</fullName>
    </submittedName>
</protein>
<feature type="transmembrane region" description="Helical" evidence="1">
    <location>
        <begin position="102"/>
        <end position="123"/>
    </location>
</feature>
<keyword evidence="1" id="KW-0472">Membrane</keyword>
<gene>
    <name evidence="3" type="ORF">FRX94_09340</name>
</gene>
<reference evidence="3 4" key="1">
    <citation type="submission" date="2019-08" db="EMBL/GenBank/DDBJ databases">
        <authorList>
            <person name="Lei W."/>
        </authorList>
    </citation>
    <scope>NUCLEOTIDE SEQUENCE [LARGE SCALE GENOMIC DNA]</scope>
    <source>
        <strain evidence="3 4">CCUG 58627</strain>
    </source>
</reference>
<dbReference type="GO" id="GO:0009636">
    <property type="term" value="P:response to toxic substance"/>
    <property type="evidence" value="ECO:0007669"/>
    <property type="project" value="TreeGrafter"/>
</dbReference>
<organism evidence="3 4">
    <name type="scientific">Corynebacterium canis</name>
    <dbReference type="NCBI Taxonomy" id="679663"/>
    <lineage>
        <taxon>Bacteria</taxon>
        <taxon>Bacillati</taxon>
        <taxon>Actinomycetota</taxon>
        <taxon>Actinomycetes</taxon>
        <taxon>Mycobacteriales</taxon>
        <taxon>Corynebacteriaceae</taxon>
        <taxon>Corynebacterium</taxon>
    </lineage>
</organism>
<evidence type="ECO:0000259" key="2">
    <source>
        <dbReference type="Pfam" id="PF07853"/>
    </source>
</evidence>
<accession>A0A5C5UDG8</accession>
<feature type="domain" description="DUF1648" evidence="2">
    <location>
        <begin position="22"/>
        <end position="66"/>
    </location>
</feature>
<dbReference type="InterPro" id="IPR012867">
    <property type="entry name" value="DUF1648"/>
</dbReference>
<comment type="caution">
    <text evidence="3">The sequence shown here is derived from an EMBL/GenBank/DDBJ whole genome shotgun (WGS) entry which is preliminary data.</text>
</comment>
<feature type="transmembrane region" description="Helical" evidence="1">
    <location>
        <begin position="201"/>
        <end position="222"/>
    </location>
</feature>
<sequence length="223" mass="24279">MNMAQPTVDNSSRWLMGSLCAIAVVFGIAWAMYPSIPDPMPTHWNAAGVPDNFAKKAPTTYFGLILLGPGTILLTQFFVQLVTSSSQDSERARLLSLHTRQVTNRACTALIVLVGALVLWANSGNSGPVDIWIFLLLVLLLVIWMVRMASQVRKHVDAIAPPEHYDPSKFRGPWYWDPQDPRMIVDDAAGNMILNFARPSAWALCAGIAAPGLLIVALAVLAG</sequence>
<feature type="transmembrane region" description="Helical" evidence="1">
    <location>
        <begin position="129"/>
        <end position="146"/>
    </location>
</feature>
<keyword evidence="4" id="KW-1185">Reference proteome</keyword>
<evidence type="ECO:0000256" key="1">
    <source>
        <dbReference type="SAM" id="Phobius"/>
    </source>
</evidence>
<dbReference type="AlphaFoldDB" id="A0A5C5UDG8"/>
<keyword evidence="1" id="KW-0812">Transmembrane</keyword>
<dbReference type="PANTHER" id="PTHR37810">
    <property type="entry name" value="IMMUNITY PROTEIN SDPI"/>
    <property type="match status" value="1"/>
</dbReference>
<keyword evidence="1" id="KW-1133">Transmembrane helix</keyword>
<name>A0A5C5UDG8_9CORY</name>
<feature type="transmembrane region" description="Helical" evidence="1">
    <location>
        <begin position="61"/>
        <end position="82"/>
    </location>
</feature>